<organism evidence="1 2">
    <name type="scientific">Portunus trituberculatus</name>
    <name type="common">Swimming crab</name>
    <name type="synonym">Neptunus trituberculatus</name>
    <dbReference type="NCBI Taxonomy" id="210409"/>
    <lineage>
        <taxon>Eukaryota</taxon>
        <taxon>Metazoa</taxon>
        <taxon>Ecdysozoa</taxon>
        <taxon>Arthropoda</taxon>
        <taxon>Crustacea</taxon>
        <taxon>Multicrustacea</taxon>
        <taxon>Malacostraca</taxon>
        <taxon>Eumalacostraca</taxon>
        <taxon>Eucarida</taxon>
        <taxon>Decapoda</taxon>
        <taxon>Pleocyemata</taxon>
        <taxon>Brachyura</taxon>
        <taxon>Eubrachyura</taxon>
        <taxon>Portunoidea</taxon>
        <taxon>Portunidae</taxon>
        <taxon>Portuninae</taxon>
        <taxon>Portunus</taxon>
    </lineage>
</organism>
<name>A0A5B7FWA4_PORTR</name>
<gene>
    <name evidence="1" type="ORF">E2C01_043366</name>
</gene>
<dbReference type="AlphaFoldDB" id="A0A5B7FWA4"/>
<proteinExistence type="predicted"/>
<accession>A0A5B7FWA4</accession>
<comment type="caution">
    <text evidence="1">The sequence shown here is derived from an EMBL/GenBank/DDBJ whole genome shotgun (WGS) entry which is preliminary data.</text>
</comment>
<evidence type="ECO:0000313" key="1">
    <source>
        <dbReference type="EMBL" id="MPC49559.1"/>
    </source>
</evidence>
<dbReference type="EMBL" id="VSRR010008952">
    <property type="protein sequence ID" value="MPC49559.1"/>
    <property type="molecule type" value="Genomic_DNA"/>
</dbReference>
<keyword evidence="2" id="KW-1185">Reference proteome</keyword>
<sequence length="170" mass="19112">MKMPGTQGHKGFQAVVVLGPGAQKLGGYKNRNIINTSKQRGTPEGTRNIHPRSGNRMVIELTETLRAQRTPSHLVPTLLIPPALPVMFLHRPWHLTPSLHLLSLPPYTLFSGRHTPATLTPPSFHNYWSRACYLHSLLLHPFLSDTFAFTMQTRFLLQALSFSRQQSTSP</sequence>
<protein>
    <submittedName>
        <fullName evidence="1">Uncharacterized protein</fullName>
    </submittedName>
</protein>
<dbReference type="Proteomes" id="UP000324222">
    <property type="component" value="Unassembled WGS sequence"/>
</dbReference>
<reference evidence="1 2" key="1">
    <citation type="submission" date="2019-05" db="EMBL/GenBank/DDBJ databases">
        <title>Another draft genome of Portunus trituberculatus and its Hox gene families provides insights of decapod evolution.</title>
        <authorList>
            <person name="Jeong J.-H."/>
            <person name="Song I."/>
            <person name="Kim S."/>
            <person name="Choi T."/>
            <person name="Kim D."/>
            <person name="Ryu S."/>
            <person name="Kim W."/>
        </authorList>
    </citation>
    <scope>NUCLEOTIDE SEQUENCE [LARGE SCALE GENOMIC DNA]</scope>
    <source>
        <tissue evidence="1">Muscle</tissue>
    </source>
</reference>
<evidence type="ECO:0000313" key="2">
    <source>
        <dbReference type="Proteomes" id="UP000324222"/>
    </source>
</evidence>